<dbReference type="EC" id="1.13.11.-" evidence="5"/>
<evidence type="ECO:0000256" key="1">
    <source>
        <dbReference type="ARBA" id="ARBA00006787"/>
    </source>
</evidence>
<dbReference type="InterPro" id="IPR004294">
    <property type="entry name" value="Carotenoid_Oase"/>
</dbReference>
<keyword evidence="2 5" id="KW-0479">Metal-binding</keyword>
<evidence type="ECO:0000313" key="6">
    <source>
        <dbReference type="EMBL" id="MFB9646688.1"/>
    </source>
</evidence>
<evidence type="ECO:0000256" key="3">
    <source>
        <dbReference type="ARBA" id="ARBA00023002"/>
    </source>
</evidence>
<evidence type="ECO:0000256" key="2">
    <source>
        <dbReference type="ARBA" id="ARBA00022723"/>
    </source>
</evidence>
<keyword evidence="4 5" id="KW-0408">Iron</keyword>
<accession>A0ABV5T253</accession>
<dbReference type="EMBL" id="JBHMBE010000004">
    <property type="protein sequence ID" value="MFB9646688.1"/>
    <property type="molecule type" value="Genomic_DNA"/>
</dbReference>
<name>A0ABV5T253_9MICO</name>
<organism evidence="6 7">
    <name type="scientific">Microbacterium terregens</name>
    <dbReference type="NCBI Taxonomy" id="69363"/>
    <lineage>
        <taxon>Bacteria</taxon>
        <taxon>Bacillati</taxon>
        <taxon>Actinomycetota</taxon>
        <taxon>Actinomycetes</taxon>
        <taxon>Micrococcales</taxon>
        <taxon>Microbacteriaceae</taxon>
        <taxon>Microbacterium</taxon>
    </lineage>
</organism>
<sequence length="476" mass="53848">MTINERQSLYVQPQFHTVPSFYGRQFEPVRLEADLFDCQIEGVFPEQLKGTFFGLGPDHQYPTFEDDIILNGDGSLLSWRIEDGHVDFKSRYVQTERFTAEREARKKLFNAYRNPARDDPDAPGLMQRDNTGNTYAWYFNGRLFALREDSHPNEIDPVTLETKDVFNFDGALKSTALSAHGKVDPVTGEWWAFGMYAERQWAGECALIVADKNAKLIREEYFVAPYPGMMHDFAVTREHVIFDIQPFRVDEERMKKGGQFYAFDPDQPSLWGIMPRDGSTSDIRWFRAPGVVCGHIMNAYTEGKKVIVDAPAAPGNSFPFFTDVAGNPTDIELGNATITRLEFDLVGESDQPKVTRIHGAVGEMPKIDDRFAMMRYKYGFFRGADGLNRIDWDTLEVRNYPMVAPNVLHECTFVPRYEGAAEGDGWLLAVVNHAATNRGALVVFDAMKIEEGPIAKAKIPYSTHMTFHGSFAPGVL</sequence>
<evidence type="ECO:0000256" key="5">
    <source>
        <dbReference type="RuleBase" id="RU364048"/>
    </source>
</evidence>
<comment type="cofactor">
    <cofactor evidence="5">
        <name>Fe(2+)</name>
        <dbReference type="ChEBI" id="CHEBI:29033"/>
    </cofactor>
    <text evidence="5">Binds 1 Fe(2+) ion per subunit.</text>
</comment>
<protein>
    <recommendedName>
        <fullName evidence="5">Dioxygenase</fullName>
        <ecNumber evidence="5">1.13.11.-</ecNumber>
    </recommendedName>
</protein>
<dbReference type="RefSeq" id="WP_344715335.1">
    <property type="nucleotide sequence ID" value="NZ_BAAAWH010000001.1"/>
</dbReference>
<dbReference type="Pfam" id="PF03055">
    <property type="entry name" value="RPE65"/>
    <property type="match status" value="1"/>
</dbReference>
<keyword evidence="5" id="KW-0223">Dioxygenase</keyword>
<gene>
    <name evidence="6" type="ORF">ACFFPJ_12880</name>
</gene>
<evidence type="ECO:0000313" key="7">
    <source>
        <dbReference type="Proteomes" id="UP001589611"/>
    </source>
</evidence>
<comment type="caution">
    <text evidence="6">The sequence shown here is derived from an EMBL/GenBank/DDBJ whole genome shotgun (WGS) entry which is preliminary data.</text>
</comment>
<dbReference type="PANTHER" id="PTHR10543:SF89">
    <property type="entry name" value="CAROTENOID 9,10(9',10')-CLEAVAGE DIOXYGENASE 1"/>
    <property type="match status" value="1"/>
</dbReference>
<keyword evidence="7" id="KW-1185">Reference proteome</keyword>
<comment type="similarity">
    <text evidence="1 5">Belongs to the carotenoid oxygenase family.</text>
</comment>
<dbReference type="PANTHER" id="PTHR10543">
    <property type="entry name" value="BETA-CAROTENE DIOXYGENASE"/>
    <property type="match status" value="1"/>
</dbReference>
<keyword evidence="3 5" id="KW-0560">Oxidoreductase</keyword>
<evidence type="ECO:0000256" key="4">
    <source>
        <dbReference type="ARBA" id="ARBA00023004"/>
    </source>
</evidence>
<proteinExistence type="inferred from homology"/>
<reference evidence="6 7" key="1">
    <citation type="submission" date="2024-09" db="EMBL/GenBank/DDBJ databases">
        <authorList>
            <person name="Sun Q."/>
            <person name="Mori K."/>
        </authorList>
    </citation>
    <scope>NUCLEOTIDE SEQUENCE [LARGE SCALE GENOMIC DNA]</scope>
    <source>
        <strain evidence="6 7">JCM 1342</strain>
    </source>
</reference>
<dbReference type="Proteomes" id="UP001589611">
    <property type="component" value="Unassembled WGS sequence"/>
</dbReference>